<feature type="compositionally biased region" description="Polar residues" evidence="1">
    <location>
        <begin position="281"/>
        <end position="300"/>
    </location>
</feature>
<feature type="region of interest" description="Disordered" evidence="1">
    <location>
        <begin position="281"/>
        <end position="304"/>
    </location>
</feature>
<keyword evidence="2" id="KW-0732">Signal</keyword>
<accession>A0A557QYT1</accession>
<sequence>MMRRQWQRGLCVFLGFVLCAISPTSAWAQSPNPYSPPNTPPGTSAPTRVPYPTPPSNYDNGDKGGDGGSNWGIPALIVGAVALFAMNRHLKAETTEQRNDDEGMQQLLQTGPQVPTQFNTSAFGIRALVRSDWPIVVDYAQHKPGRVLLRISVPGAEIVTYRLDQFGLGRHLLRFDLPPFLGDSVRPAVFAITAADAQTGTETIDGFTVYGIGCGPRAVGSIAVDQLEFNPGEVRVQNGDTASFAFRSRSDFDNSAIEYMRITQSPDGARKRYVNGQRIGSVQRNSRVESSPAQRWNGQDEQARVSRGRHQLQVRVWDDGGDWIGAWSDSLVQVR</sequence>
<dbReference type="OrthoDB" id="6158067at2"/>
<evidence type="ECO:0000256" key="1">
    <source>
        <dbReference type="SAM" id="MobiDB-lite"/>
    </source>
</evidence>
<reference evidence="3 4" key="1">
    <citation type="submission" date="2019-07" db="EMBL/GenBank/DDBJ databases">
        <title>The pathways for chlorine oxyanion respiration interact through the shared metabolite chlorate.</title>
        <authorList>
            <person name="Barnum T.P."/>
            <person name="Cheng Y."/>
            <person name="Hill K.A."/>
            <person name="Lucas L.N."/>
            <person name="Carlson H.K."/>
            <person name="Coates J.D."/>
        </authorList>
    </citation>
    <scope>NUCLEOTIDE SEQUENCE [LARGE SCALE GENOMIC DNA]</scope>
    <source>
        <strain evidence="3 4">SFB-3</strain>
    </source>
</reference>
<dbReference type="Proteomes" id="UP000319502">
    <property type="component" value="Unassembled WGS sequence"/>
</dbReference>
<organism evidence="3 4">
    <name type="scientific">Denitromonas halophila</name>
    <dbReference type="NCBI Taxonomy" id="1629404"/>
    <lineage>
        <taxon>Bacteria</taxon>
        <taxon>Pseudomonadati</taxon>
        <taxon>Pseudomonadota</taxon>
        <taxon>Betaproteobacteria</taxon>
        <taxon>Rhodocyclales</taxon>
        <taxon>Zoogloeaceae</taxon>
        <taxon>Denitromonas</taxon>
    </lineage>
</organism>
<feature type="chain" id="PRO_5021963544" evidence="2">
    <location>
        <begin position="29"/>
        <end position="335"/>
    </location>
</feature>
<name>A0A557QYT1_9RHOO</name>
<feature type="signal peptide" evidence="2">
    <location>
        <begin position="1"/>
        <end position="28"/>
    </location>
</feature>
<comment type="caution">
    <text evidence="3">The sequence shown here is derived from an EMBL/GenBank/DDBJ whole genome shotgun (WGS) entry which is preliminary data.</text>
</comment>
<feature type="region of interest" description="Disordered" evidence="1">
    <location>
        <begin position="28"/>
        <end position="65"/>
    </location>
</feature>
<evidence type="ECO:0000256" key="2">
    <source>
        <dbReference type="SAM" id="SignalP"/>
    </source>
</evidence>
<evidence type="ECO:0000313" key="4">
    <source>
        <dbReference type="Proteomes" id="UP000319502"/>
    </source>
</evidence>
<protein>
    <submittedName>
        <fullName evidence="3">Uncharacterized protein</fullName>
    </submittedName>
</protein>
<evidence type="ECO:0000313" key="3">
    <source>
        <dbReference type="EMBL" id="TVO58070.1"/>
    </source>
</evidence>
<dbReference type="EMBL" id="VMNK01000005">
    <property type="protein sequence ID" value="TVO58070.1"/>
    <property type="molecule type" value="Genomic_DNA"/>
</dbReference>
<gene>
    <name evidence="3" type="ORF">FHP91_06635</name>
</gene>
<dbReference type="AlphaFoldDB" id="A0A557QYT1"/>
<dbReference type="RefSeq" id="WP_144308838.1">
    <property type="nucleotide sequence ID" value="NZ_VMNK01000005.1"/>
</dbReference>
<proteinExistence type="predicted"/>
<keyword evidence="4" id="KW-1185">Reference proteome</keyword>